<protein>
    <recommendedName>
        <fullName evidence="2">Protein AAR2 homolog</fullName>
    </recommendedName>
    <alternativeName>
        <fullName evidence="3">AAR2 splicing factor homolog</fullName>
    </alternativeName>
</protein>
<dbReference type="InterPro" id="IPR007946">
    <property type="entry name" value="AAR2"/>
</dbReference>
<sequence>MSRLGSHCGGLTGMTEMDPEVAKRLHAEGAVLIVLDVPEGTELGIDYFSWNVGPRFKGVKMIPRGLHFVYYSAVGKAGQTAPRTGMFFFSKRQDIFVMKWDAVSEDVVEIATDEEEKEKYREGLQEMDRFLGPYPYENFKKWVSLTNHITKDVLERVQPKCKKISSVTELPIDPQYPGVSDSASENAVLSVGLNPDAVFQFTKFPKHRYPEGASPMEISKHSMDSSYALSCMLDGMKDRKEILGELQFAFVCFLVGQGLLHFQVLEIPKDFFVDIVSTNNFLTTTLQVFFSNLKSSATVDKKLVEKARRFQRHLTKRFNWDFETEPDEFAPVVVET</sequence>
<evidence type="ECO:0000259" key="5">
    <source>
        <dbReference type="Pfam" id="PF20981"/>
    </source>
</evidence>
<feature type="domain" description="AAR2 N-terminal" evidence="5">
    <location>
        <begin position="28"/>
        <end position="159"/>
    </location>
</feature>
<dbReference type="GO" id="GO:0000244">
    <property type="term" value="P:spliceosomal tri-snRNP complex assembly"/>
    <property type="evidence" value="ECO:0007669"/>
    <property type="project" value="TreeGrafter"/>
</dbReference>
<dbReference type="PANTHER" id="PTHR12689:SF4">
    <property type="entry name" value="PROTEIN AAR2 HOMOLOG"/>
    <property type="match status" value="1"/>
</dbReference>
<proteinExistence type="inferred from homology"/>
<evidence type="ECO:0000256" key="1">
    <source>
        <dbReference type="ARBA" id="ARBA00006281"/>
    </source>
</evidence>
<dbReference type="FunFam" id="2.60.34.20:FF:000001">
    <property type="entry name" value="protein AAR2 homolog"/>
    <property type="match status" value="1"/>
</dbReference>
<evidence type="ECO:0000313" key="6">
    <source>
        <dbReference type="EMBL" id="KAK2567354.1"/>
    </source>
</evidence>
<dbReference type="CDD" id="cd13777">
    <property type="entry name" value="Aar2_N"/>
    <property type="match status" value="1"/>
</dbReference>
<keyword evidence="7" id="KW-1185">Reference proteome</keyword>
<dbReference type="CDD" id="cd13778">
    <property type="entry name" value="Aar2_C"/>
    <property type="match status" value="1"/>
</dbReference>
<organism evidence="6 7">
    <name type="scientific">Acropora cervicornis</name>
    <name type="common">Staghorn coral</name>
    <dbReference type="NCBI Taxonomy" id="6130"/>
    <lineage>
        <taxon>Eukaryota</taxon>
        <taxon>Metazoa</taxon>
        <taxon>Cnidaria</taxon>
        <taxon>Anthozoa</taxon>
        <taxon>Hexacorallia</taxon>
        <taxon>Scleractinia</taxon>
        <taxon>Astrocoeniina</taxon>
        <taxon>Acroporidae</taxon>
        <taxon>Acropora</taxon>
    </lineage>
</organism>
<evidence type="ECO:0000313" key="7">
    <source>
        <dbReference type="Proteomes" id="UP001249851"/>
    </source>
</evidence>
<reference evidence="6" key="2">
    <citation type="journal article" date="2023" name="Science">
        <title>Genomic signatures of disease resistance in endangered staghorn corals.</title>
        <authorList>
            <person name="Vollmer S.V."/>
            <person name="Selwyn J.D."/>
            <person name="Despard B.A."/>
            <person name="Roesel C.L."/>
        </authorList>
    </citation>
    <scope>NUCLEOTIDE SEQUENCE</scope>
    <source>
        <strain evidence="6">K2</strain>
    </source>
</reference>
<evidence type="ECO:0000259" key="4">
    <source>
        <dbReference type="Pfam" id="PF05282"/>
    </source>
</evidence>
<evidence type="ECO:0000256" key="3">
    <source>
        <dbReference type="ARBA" id="ARBA00030625"/>
    </source>
</evidence>
<dbReference type="AlphaFoldDB" id="A0AAD9QTY1"/>
<feature type="domain" description="AAR2 C-terminal" evidence="4">
    <location>
        <begin position="201"/>
        <end position="257"/>
    </location>
</feature>
<dbReference type="Gene3D" id="2.60.34.20">
    <property type="match status" value="1"/>
</dbReference>
<dbReference type="PANTHER" id="PTHR12689">
    <property type="entry name" value="A1 CISTRON SPLICING FACTOR AAR2-RELATED"/>
    <property type="match status" value="1"/>
</dbReference>
<dbReference type="InterPro" id="IPR033647">
    <property type="entry name" value="Aar2_N"/>
</dbReference>
<dbReference type="InterPro" id="IPR038514">
    <property type="entry name" value="AAR2_C_sf"/>
</dbReference>
<comment type="similarity">
    <text evidence="1">Belongs to the AAR2 family.</text>
</comment>
<dbReference type="Proteomes" id="UP001249851">
    <property type="component" value="Unassembled WGS sequence"/>
</dbReference>
<reference evidence="6" key="1">
    <citation type="journal article" date="2023" name="G3 (Bethesda)">
        <title>Whole genome assembly and annotation of the endangered Caribbean coral Acropora cervicornis.</title>
        <authorList>
            <person name="Selwyn J.D."/>
            <person name="Vollmer S.V."/>
        </authorList>
    </citation>
    <scope>NUCLEOTIDE SEQUENCE</scope>
    <source>
        <strain evidence="6">K2</strain>
    </source>
</reference>
<evidence type="ECO:0000256" key="2">
    <source>
        <dbReference type="ARBA" id="ARBA00016372"/>
    </source>
</evidence>
<dbReference type="InterPro" id="IPR033648">
    <property type="entry name" value="AAR2_C"/>
</dbReference>
<gene>
    <name evidence="6" type="ORF">P5673_008152</name>
</gene>
<dbReference type="InterPro" id="IPR038516">
    <property type="entry name" value="AAR2_N_sf"/>
</dbReference>
<dbReference type="Gene3D" id="1.25.40.550">
    <property type="entry name" value="Aar2, C-terminal domain-like"/>
    <property type="match status" value="2"/>
</dbReference>
<dbReference type="EMBL" id="JARQWQ010000014">
    <property type="protein sequence ID" value="KAK2567354.1"/>
    <property type="molecule type" value="Genomic_DNA"/>
</dbReference>
<dbReference type="Pfam" id="PF05282">
    <property type="entry name" value="AAR2"/>
    <property type="match status" value="2"/>
</dbReference>
<feature type="domain" description="AAR2 C-terminal" evidence="4">
    <location>
        <begin position="259"/>
        <end position="323"/>
    </location>
</feature>
<dbReference type="Pfam" id="PF20981">
    <property type="entry name" value="AAR2_1st"/>
    <property type="match status" value="1"/>
</dbReference>
<name>A0AAD9QTY1_ACRCE</name>
<comment type="caution">
    <text evidence="6">The sequence shown here is derived from an EMBL/GenBank/DDBJ whole genome shotgun (WGS) entry which is preliminary data.</text>
</comment>
<accession>A0AAD9QTY1</accession>